<evidence type="ECO:0000313" key="1">
    <source>
        <dbReference type="EMBL" id="KAF2533792.1"/>
    </source>
</evidence>
<dbReference type="AlphaFoldDB" id="A0A8S9FSV8"/>
<proteinExistence type="predicted"/>
<reference evidence="1" key="1">
    <citation type="submission" date="2019-12" db="EMBL/GenBank/DDBJ databases">
        <title>Genome sequencing and annotation of Brassica cretica.</title>
        <authorList>
            <person name="Studholme D.J."/>
            <person name="Sarris P.F."/>
        </authorList>
    </citation>
    <scope>NUCLEOTIDE SEQUENCE</scope>
    <source>
        <strain evidence="1">PFS-102/07</strain>
        <tissue evidence="1">Leaf</tissue>
    </source>
</reference>
<gene>
    <name evidence="1" type="ORF">F2Q70_00029020</name>
</gene>
<protein>
    <submittedName>
        <fullName evidence="1">Uncharacterized protein</fullName>
    </submittedName>
</protein>
<sequence length="142" mass="16539">MGIIKRFASNPHSFRDHYFFVRIDSASIEESCIPFFQSRSGQKETNILPLFPEDILTVGNILWGGPYFWGHFSLECVPRAVVYNRSRIQPDLPVEEELEMDMEEFVPYDIPGERERSRSPKNKKIVVGVKIGYDKIKVRNFP</sequence>
<dbReference type="EMBL" id="QGKY02002305">
    <property type="protein sequence ID" value="KAF2533792.1"/>
    <property type="molecule type" value="Genomic_DNA"/>
</dbReference>
<comment type="caution">
    <text evidence="1">The sequence shown here is derived from an EMBL/GenBank/DDBJ whole genome shotgun (WGS) entry which is preliminary data.</text>
</comment>
<accession>A0A8S9FSV8</accession>
<organism evidence="1">
    <name type="scientific">Brassica cretica</name>
    <name type="common">Mustard</name>
    <dbReference type="NCBI Taxonomy" id="69181"/>
    <lineage>
        <taxon>Eukaryota</taxon>
        <taxon>Viridiplantae</taxon>
        <taxon>Streptophyta</taxon>
        <taxon>Embryophyta</taxon>
        <taxon>Tracheophyta</taxon>
        <taxon>Spermatophyta</taxon>
        <taxon>Magnoliopsida</taxon>
        <taxon>eudicotyledons</taxon>
        <taxon>Gunneridae</taxon>
        <taxon>Pentapetalae</taxon>
        <taxon>rosids</taxon>
        <taxon>malvids</taxon>
        <taxon>Brassicales</taxon>
        <taxon>Brassicaceae</taxon>
        <taxon>Brassiceae</taxon>
        <taxon>Brassica</taxon>
    </lineage>
</organism>
<name>A0A8S9FSV8_BRACR</name>